<name>A0ABX2D5W5_9CYAN</name>
<gene>
    <name evidence="10" type="primary">aqpZ_2</name>
    <name evidence="10" type="ORF">E5S67_05337</name>
</gene>
<evidence type="ECO:0000256" key="6">
    <source>
        <dbReference type="ARBA" id="ARBA00022989"/>
    </source>
</evidence>
<keyword evidence="5 8" id="KW-0812">Transmembrane</keyword>
<evidence type="ECO:0000256" key="5">
    <source>
        <dbReference type="ARBA" id="ARBA00022692"/>
    </source>
</evidence>
<feature type="transmembrane region" description="Helical" evidence="9">
    <location>
        <begin position="62"/>
        <end position="82"/>
    </location>
</feature>
<feature type="transmembrane region" description="Helical" evidence="9">
    <location>
        <begin position="187"/>
        <end position="208"/>
    </location>
</feature>
<evidence type="ECO:0000256" key="9">
    <source>
        <dbReference type="SAM" id="Phobius"/>
    </source>
</evidence>
<dbReference type="SUPFAM" id="SSF81338">
    <property type="entry name" value="Aquaporin-like"/>
    <property type="match status" value="1"/>
</dbReference>
<organism evidence="10 11">
    <name type="scientific">Microcoleus asticus IPMA8</name>
    <dbReference type="NCBI Taxonomy" id="2563858"/>
    <lineage>
        <taxon>Bacteria</taxon>
        <taxon>Bacillati</taxon>
        <taxon>Cyanobacteriota</taxon>
        <taxon>Cyanophyceae</taxon>
        <taxon>Oscillatoriophycideae</taxon>
        <taxon>Oscillatoriales</taxon>
        <taxon>Microcoleaceae</taxon>
        <taxon>Microcoleus</taxon>
        <taxon>Microcoleus asticus</taxon>
    </lineage>
</organism>
<evidence type="ECO:0000256" key="2">
    <source>
        <dbReference type="ARBA" id="ARBA00006175"/>
    </source>
</evidence>
<accession>A0ABX2D5W5</accession>
<comment type="similarity">
    <text evidence="2 8">Belongs to the MIP/aquaporin (TC 1.A.8) family.</text>
</comment>
<dbReference type="InterPro" id="IPR034294">
    <property type="entry name" value="Aquaporin_transptr"/>
</dbReference>
<protein>
    <submittedName>
        <fullName evidence="10">Aquaporin Z</fullName>
    </submittedName>
</protein>
<dbReference type="PROSITE" id="PS00221">
    <property type="entry name" value="MIP"/>
    <property type="match status" value="1"/>
</dbReference>
<dbReference type="PANTHER" id="PTHR19139:SF199">
    <property type="entry name" value="MIP17260P"/>
    <property type="match status" value="1"/>
</dbReference>
<dbReference type="EMBL" id="SRRZ01000136">
    <property type="protein sequence ID" value="NQE37563.1"/>
    <property type="molecule type" value="Genomic_DNA"/>
</dbReference>
<keyword evidence="7 9" id="KW-0472">Membrane</keyword>
<dbReference type="Gene3D" id="1.20.1080.10">
    <property type="entry name" value="Glycerol uptake facilitator protein"/>
    <property type="match status" value="1"/>
</dbReference>
<keyword evidence="3 8" id="KW-0813">Transport</keyword>
<feature type="transmembrane region" description="Helical" evidence="9">
    <location>
        <begin position="103"/>
        <end position="130"/>
    </location>
</feature>
<evidence type="ECO:0000256" key="1">
    <source>
        <dbReference type="ARBA" id="ARBA00004651"/>
    </source>
</evidence>
<dbReference type="CDD" id="cd00333">
    <property type="entry name" value="MIP"/>
    <property type="match status" value="1"/>
</dbReference>
<keyword evidence="11" id="KW-1185">Reference proteome</keyword>
<dbReference type="PRINTS" id="PR00783">
    <property type="entry name" value="MINTRINSICP"/>
</dbReference>
<evidence type="ECO:0000256" key="4">
    <source>
        <dbReference type="ARBA" id="ARBA00022475"/>
    </source>
</evidence>
<sequence length="261" mass="27128">MKEIGTLIFRVIIGRVVKLTEHKLQRIVSMNKKIKIGVAEAFGTFVLVLGGCGSAVLAGDKIGFLGVSIAFGLSLLIMVYTIGPISGCHINPAVSVGLVVAKLIDAVLLPYYIGGQIVGGILGGLVLYMIASGKPGFDAAASGFASNGFGEHSPTGYGLLAAALTEIVLTAFLLFTIMGTTHPKYPVGLGGIPIGLMLVLIHLVGIPVTNTSVNPARSIGVALFQGGWAIQQLWAFIIFPVIGGIIGVLAYNFIKPTLEEI</sequence>
<dbReference type="Pfam" id="PF00230">
    <property type="entry name" value="MIP"/>
    <property type="match status" value="1"/>
</dbReference>
<feature type="transmembrane region" description="Helical" evidence="9">
    <location>
        <begin position="156"/>
        <end position="175"/>
    </location>
</feature>
<dbReference type="InterPro" id="IPR000425">
    <property type="entry name" value="MIP"/>
</dbReference>
<comment type="caution">
    <text evidence="10">The sequence shown here is derived from an EMBL/GenBank/DDBJ whole genome shotgun (WGS) entry which is preliminary data.</text>
</comment>
<evidence type="ECO:0000256" key="8">
    <source>
        <dbReference type="RuleBase" id="RU000477"/>
    </source>
</evidence>
<keyword evidence="6 9" id="KW-1133">Transmembrane helix</keyword>
<evidence type="ECO:0000313" key="11">
    <source>
        <dbReference type="Proteomes" id="UP000702425"/>
    </source>
</evidence>
<dbReference type="InterPro" id="IPR022357">
    <property type="entry name" value="MIP_CS"/>
</dbReference>
<dbReference type="Proteomes" id="UP000702425">
    <property type="component" value="Unassembled WGS sequence"/>
</dbReference>
<evidence type="ECO:0000256" key="3">
    <source>
        <dbReference type="ARBA" id="ARBA00022448"/>
    </source>
</evidence>
<feature type="transmembrane region" description="Helical" evidence="9">
    <location>
        <begin position="233"/>
        <end position="254"/>
    </location>
</feature>
<dbReference type="NCBIfam" id="NF003838">
    <property type="entry name" value="PRK05420.1"/>
    <property type="match status" value="1"/>
</dbReference>
<comment type="subcellular location">
    <subcellularLocation>
        <location evidence="1">Cell membrane</location>
        <topology evidence="1">Multi-pass membrane protein</topology>
    </subcellularLocation>
</comment>
<evidence type="ECO:0000313" key="10">
    <source>
        <dbReference type="EMBL" id="NQE37563.1"/>
    </source>
</evidence>
<proteinExistence type="inferred from homology"/>
<feature type="transmembrane region" description="Helical" evidence="9">
    <location>
        <begin position="36"/>
        <end position="56"/>
    </location>
</feature>
<keyword evidence="4" id="KW-1003">Cell membrane</keyword>
<evidence type="ECO:0000256" key="7">
    <source>
        <dbReference type="ARBA" id="ARBA00023136"/>
    </source>
</evidence>
<dbReference type="InterPro" id="IPR023271">
    <property type="entry name" value="Aquaporin-like"/>
</dbReference>
<dbReference type="PANTHER" id="PTHR19139">
    <property type="entry name" value="AQUAPORIN TRANSPORTER"/>
    <property type="match status" value="1"/>
</dbReference>
<reference evidence="10 11" key="1">
    <citation type="journal article" date="2020" name="Sci. Rep.">
        <title>A novel cyanobacterial geosmin producer, revising GeoA distribution and dispersion patterns in Bacteria.</title>
        <authorList>
            <person name="Churro C."/>
            <person name="Semedo-Aguiar A.P."/>
            <person name="Silva A.D."/>
            <person name="Pereira-Leal J.B."/>
            <person name="Leite R.B."/>
        </authorList>
    </citation>
    <scope>NUCLEOTIDE SEQUENCE [LARGE SCALE GENOMIC DNA]</scope>
    <source>
        <strain evidence="10 11">IPMA8</strain>
    </source>
</reference>